<dbReference type="InterPro" id="IPR029044">
    <property type="entry name" value="Nucleotide-diphossugar_trans"/>
</dbReference>
<evidence type="ECO:0000256" key="6">
    <source>
        <dbReference type="ARBA" id="ARBA00023134"/>
    </source>
</evidence>
<feature type="domain" description="MobA-like NTP transferase" evidence="8">
    <location>
        <begin position="4"/>
        <end position="158"/>
    </location>
</feature>
<dbReference type="GO" id="GO:0006777">
    <property type="term" value="P:Mo-molybdopterin cofactor biosynthetic process"/>
    <property type="evidence" value="ECO:0007669"/>
    <property type="project" value="UniProtKB-KW"/>
</dbReference>
<dbReference type="GO" id="GO:0005525">
    <property type="term" value="F:GTP binding"/>
    <property type="evidence" value="ECO:0007669"/>
    <property type="project" value="UniProtKB-KW"/>
</dbReference>
<evidence type="ECO:0000259" key="8">
    <source>
        <dbReference type="Pfam" id="PF12804"/>
    </source>
</evidence>
<evidence type="ECO:0000313" key="10">
    <source>
        <dbReference type="EMBL" id="NQS77218.1"/>
    </source>
</evidence>
<evidence type="ECO:0000256" key="2">
    <source>
        <dbReference type="ARBA" id="ARBA00022679"/>
    </source>
</evidence>
<proteinExistence type="predicted"/>
<dbReference type="PANTHER" id="PTHR19136">
    <property type="entry name" value="MOLYBDENUM COFACTOR GUANYLYLTRANSFERASE"/>
    <property type="match status" value="1"/>
</dbReference>
<accession>A0A0X3BLB9</accession>
<evidence type="ECO:0000256" key="5">
    <source>
        <dbReference type="ARBA" id="ARBA00022842"/>
    </source>
</evidence>
<keyword evidence="1" id="KW-0963">Cytoplasm</keyword>
<evidence type="ECO:0000256" key="3">
    <source>
        <dbReference type="ARBA" id="ARBA00022723"/>
    </source>
</evidence>
<dbReference type="CDD" id="cd02503">
    <property type="entry name" value="MobA"/>
    <property type="match status" value="1"/>
</dbReference>
<dbReference type="Pfam" id="PF12804">
    <property type="entry name" value="NTP_transf_3"/>
    <property type="match status" value="1"/>
</dbReference>
<evidence type="ECO:0000313" key="11">
    <source>
        <dbReference type="Proteomes" id="UP000069850"/>
    </source>
</evidence>
<dbReference type="EMBL" id="LT158599">
    <property type="protein sequence ID" value="CVK32324.1"/>
    <property type="molecule type" value="Genomic_DNA"/>
</dbReference>
<keyword evidence="3" id="KW-0479">Metal-binding</keyword>
<gene>
    <name evidence="9" type="primary">mobA</name>
    <name evidence="10" type="ORF">HQQ74_00645</name>
    <name evidence="9" type="ORF">MMAB1_1111</name>
</gene>
<keyword evidence="2 9" id="KW-0808">Transferase</keyword>
<keyword evidence="7" id="KW-0501">Molybdenum cofactor biosynthesis</keyword>
<dbReference type="EMBL" id="JABMJE010000004">
    <property type="protein sequence ID" value="NQS77218.1"/>
    <property type="molecule type" value="Genomic_DNA"/>
</dbReference>
<dbReference type="SUPFAM" id="SSF53448">
    <property type="entry name" value="Nucleotide-diphospho-sugar transferases"/>
    <property type="match status" value="1"/>
</dbReference>
<sequence length="211" mass="23257">MRSAIVLVGGAARRAGGREKYFFTFQGKTFIDRLIDTLQEVVDEIVVVARDPGQCERFCHLGDIRCIADVRRGLGPIGGLHAGVQAVHGEYVFVAACDMPCISPAVVRLLFDAIGDYEAAIPCWNADMLEPLHAVYRTSALLSYLKEHDSLSLRTMIRSINTRYVSVEKIREIDPDLMTFTNINKLEDLKMIDPSAEHGQDDACGSGQGTP</sequence>
<reference evidence="10" key="2">
    <citation type="submission" date="2020-05" db="EMBL/GenBank/DDBJ databases">
        <title>The first insight into the ecology of ammonia-tolerant syntrophic propionate oxidizing bacteria.</title>
        <authorList>
            <person name="Singh A."/>
            <person name="Schnurer A."/>
            <person name="Westerholm M."/>
        </authorList>
    </citation>
    <scope>NUCLEOTIDE SEQUENCE</scope>
    <source>
        <strain evidence="10">MAG54</strain>
    </source>
</reference>
<dbReference type="InterPro" id="IPR025877">
    <property type="entry name" value="MobA-like_NTP_Trfase"/>
</dbReference>
<dbReference type="Gene3D" id="3.90.550.10">
    <property type="entry name" value="Spore Coat Polysaccharide Biosynthesis Protein SpsA, Chain A"/>
    <property type="match status" value="1"/>
</dbReference>
<name>A0A0X3BLB9_9EURY</name>
<evidence type="ECO:0000256" key="4">
    <source>
        <dbReference type="ARBA" id="ARBA00022741"/>
    </source>
</evidence>
<dbReference type="KEGG" id="mema:MMAB1_1111"/>
<evidence type="ECO:0000256" key="1">
    <source>
        <dbReference type="ARBA" id="ARBA00022490"/>
    </source>
</evidence>
<dbReference type="GO" id="GO:0061603">
    <property type="term" value="F:molybdenum cofactor guanylyltransferase activity"/>
    <property type="evidence" value="ECO:0007669"/>
    <property type="project" value="UniProtKB-EC"/>
</dbReference>
<dbReference type="GO" id="GO:0046872">
    <property type="term" value="F:metal ion binding"/>
    <property type="evidence" value="ECO:0007669"/>
    <property type="project" value="UniProtKB-KW"/>
</dbReference>
<dbReference type="RefSeq" id="WP_062262621.1">
    <property type="nucleotide sequence ID" value="NZ_DAIMMY010000037.1"/>
</dbReference>
<dbReference type="InterPro" id="IPR013482">
    <property type="entry name" value="Molybde_CF_guanTrfase"/>
</dbReference>
<evidence type="ECO:0000313" key="9">
    <source>
        <dbReference type="EMBL" id="CVK32324.1"/>
    </source>
</evidence>
<keyword evidence="6" id="KW-0342">GTP-binding</keyword>
<dbReference type="OrthoDB" id="28434at2157"/>
<keyword evidence="4" id="KW-0547">Nucleotide-binding</keyword>
<dbReference type="Proteomes" id="UP000737555">
    <property type="component" value="Unassembled WGS sequence"/>
</dbReference>
<dbReference type="Proteomes" id="UP000069850">
    <property type="component" value="Chromosome 1"/>
</dbReference>
<keyword evidence="9" id="KW-0548">Nucleotidyltransferase</keyword>
<organism evidence="9 11">
    <name type="scientific">Methanoculleus bourgensis</name>
    <dbReference type="NCBI Taxonomy" id="83986"/>
    <lineage>
        <taxon>Archaea</taxon>
        <taxon>Methanobacteriati</taxon>
        <taxon>Methanobacteriota</taxon>
        <taxon>Stenosarchaea group</taxon>
        <taxon>Methanomicrobia</taxon>
        <taxon>Methanomicrobiales</taxon>
        <taxon>Methanomicrobiaceae</taxon>
        <taxon>Methanoculleus</taxon>
    </lineage>
</organism>
<reference evidence="9 11" key="1">
    <citation type="submission" date="2016-01" db="EMBL/GenBank/DDBJ databases">
        <authorList>
            <person name="Manzoor S."/>
        </authorList>
    </citation>
    <scope>NUCLEOTIDE SEQUENCE [LARGE SCALE GENOMIC DNA]</scope>
    <source>
        <strain evidence="9">Methanoculleus sp MAB1</strain>
    </source>
</reference>
<keyword evidence="5" id="KW-0460">Magnesium</keyword>
<dbReference type="GeneID" id="27137049"/>
<protein>
    <submittedName>
        <fullName evidence="9 10">Molybdenum cofactor guanylyltransferase</fullName>
        <ecNumber evidence="9">2.7.7.77</ecNumber>
    </submittedName>
</protein>
<dbReference type="PANTHER" id="PTHR19136:SF81">
    <property type="entry name" value="MOLYBDENUM COFACTOR GUANYLYLTRANSFERASE"/>
    <property type="match status" value="1"/>
</dbReference>
<evidence type="ECO:0000256" key="7">
    <source>
        <dbReference type="ARBA" id="ARBA00023150"/>
    </source>
</evidence>
<dbReference type="EC" id="2.7.7.77" evidence="9"/>
<dbReference type="AlphaFoldDB" id="A0A0X3BLB9"/>